<dbReference type="EMBL" id="CAJFCW020000005">
    <property type="protein sequence ID" value="CAG9119782.1"/>
    <property type="molecule type" value="Genomic_DNA"/>
</dbReference>
<feature type="domain" description="VTT" evidence="7">
    <location>
        <begin position="100"/>
        <end position="221"/>
    </location>
</feature>
<comment type="caution">
    <text evidence="8">The sequence shown here is derived from an EMBL/GenBank/DDBJ whole genome shotgun (WGS) entry which is preliminary data.</text>
</comment>
<evidence type="ECO:0000256" key="1">
    <source>
        <dbReference type="ARBA" id="ARBA00004141"/>
    </source>
</evidence>
<gene>
    <name evidence="8" type="ORF">BOKJ2_LOCUS10999</name>
</gene>
<keyword evidence="3 6" id="KW-1133">Transmembrane helix</keyword>
<evidence type="ECO:0000256" key="4">
    <source>
        <dbReference type="ARBA" id="ARBA00023136"/>
    </source>
</evidence>
<dbReference type="InterPro" id="IPR045014">
    <property type="entry name" value="TM41A/B"/>
</dbReference>
<evidence type="ECO:0000256" key="2">
    <source>
        <dbReference type="ARBA" id="ARBA00022692"/>
    </source>
</evidence>
<proteinExistence type="inferred from homology"/>
<dbReference type="Proteomes" id="UP000614601">
    <property type="component" value="Unassembled WGS sequence"/>
</dbReference>
<accession>A0A811L822</accession>
<evidence type="ECO:0000256" key="6">
    <source>
        <dbReference type="SAM" id="Phobius"/>
    </source>
</evidence>
<feature type="transmembrane region" description="Helical" evidence="6">
    <location>
        <begin position="235"/>
        <end position="255"/>
    </location>
</feature>
<keyword evidence="4 6" id="KW-0472">Membrane</keyword>
<evidence type="ECO:0000256" key="3">
    <source>
        <dbReference type="ARBA" id="ARBA00022989"/>
    </source>
</evidence>
<feature type="transmembrane region" description="Helical" evidence="6">
    <location>
        <begin position="26"/>
        <end position="44"/>
    </location>
</feature>
<dbReference type="InterPro" id="IPR032816">
    <property type="entry name" value="VTT_dom"/>
</dbReference>
<reference evidence="8" key="1">
    <citation type="submission" date="2020-09" db="EMBL/GenBank/DDBJ databases">
        <authorList>
            <person name="Kikuchi T."/>
        </authorList>
    </citation>
    <scope>NUCLEOTIDE SEQUENCE</scope>
    <source>
        <strain evidence="8">SH1</strain>
    </source>
</reference>
<dbReference type="EMBL" id="CAJFDH010000005">
    <property type="protein sequence ID" value="CAD5224278.1"/>
    <property type="molecule type" value="Genomic_DNA"/>
</dbReference>
<dbReference type="Proteomes" id="UP000783686">
    <property type="component" value="Unassembled WGS sequence"/>
</dbReference>
<dbReference type="AlphaFoldDB" id="A0A811L822"/>
<keyword evidence="9" id="KW-1185">Reference proteome</keyword>
<evidence type="ECO:0000313" key="8">
    <source>
        <dbReference type="EMBL" id="CAD5224278.1"/>
    </source>
</evidence>
<protein>
    <recommendedName>
        <fullName evidence="7">VTT domain-containing protein</fullName>
    </recommendedName>
</protein>
<dbReference type="PANTHER" id="PTHR43220">
    <property type="match status" value="1"/>
</dbReference>
<name>A0A811L822_9BILA</name>
<organism evidence="8 9">
    <name type="scientific">Bursaphelenchus okinawaensis</name>
    <dbReference type="NCBI Taxonomy" id="465554"/>
    <lineage>
        <taxon>Eukaryota</taxon>
        <taxon>Metazoa</taxon>
        <taxon>Ecdysozoa</taxon>
        <taxon>Nematoda</taxon>
        <taxon>Chromadorea</taxon>
        <taxon>Rhabditida</taxon>
        <taxon>Tylenchina</taxon>
        <taxon>Tylenchomorpha</taxon>
        <taxon>Aphelenchoidea</taxon>
        <taxon>Aphelenchoididae</taxon>
        <taxon>Bursaphelenchus</taxon>
    </lineage>
</organism>
<sequence length="275" mass="31215">MSCLVEEMCVIVSSRDYTFRRAMSRILFLPTIFVAATIAIWVMVTSAPGWNVDETGFEIPKQFDNFTMVVTKFKQYHNQHYIYITVLFCSVYLYKQTFAIPGSFLLNVVAGAVFDMGVGFMLACVLTTCGSTLCYLFSELCFGRENAYYYFGQRMKFLQQKVEDNSHGLVLYLLFARMFPISPSWLLNVVAPFLNIPIPTFAFTAFVGLAPYNFICVQAGSILSDLKSWDDVMSTSTMLKLSSLALLPLFLLIFVKPRSKRVITIQPRLGYTNIV</sequence>
<dbReference type="GO" id="GO:0016020">
    <property type="term" value="C:membrane"/>
    <property type="evidence" value="ECO:0007669"/>
    <property type="project" value="UniProtKB-SubCell"/>
</dbReference>
<dbReference type="OrthoDB" id="3364966at2759"/>
<dbReference type="PANTHER" id="PTHR43220:SF20">
    <property type="entry name" value="TRANSMEMBRANE PROTEIN 41A"/>
    <property type="match status" value="1"/>
</dbReference>
<evidence type="ECO:0000313" key="9">
    <source>
        <dbReference type="Proteomes" id="UP000614601"/>
    </source>
</evidence>
<comment type="similarity">
    <text evidence="5">Belongs to the TMEM41 family.</text>
</comment>
<evidence type="ECO:0000256" key="5">
    <source>
        <dbReference type="ARBA" id="ARBA00025797"/>
    </source>
</evidence>
<dbReference type="Pfam" id="PF09335">
    <property type="entry name" value="VTT_dom"/>
    <property type="match status" value="1"/>
</dbReference>
<evidence type="ECO:0000259" key="7">
    <source>
        <dbReference type="Pfam" id="PF09335"/>
    </source>
</evidence>
<keyword evidence="2 6" id="KW-0812">Transmembrane</keyword>
<comment type="subcellular location">
    <subcellularLocation>
        <location evidence="1">Membrane</location>
        <topology evidence="1">Multi-pass membrane protein</topology>
    </subcellularLocation>
</comment>